<comment type="caution">
    <text evidence="1">The sequence shown here is derived from an EMBL/GenBank/DDBJ whole genome shotgun (WGS) entry which is preliminary data.</text>
</comment>
<dbReference type="EMBL" id="JBHRYO010000002">
    <property type="protein sequence ID" value="MFC3756642.1"/>
    <property type="molecule type" value="Genomic_DNA"/>
</dbReference>
<sequence length="59" mass="6907">MKNFETEQKEFENVQKRTNHIALYPFLLAGEKAHESQTESNAKRKTKETGRAILLFLLK</sequence>
<proteinExistence type="predicted"/>
<accession>A0ABV7XVW1</accession>
<evidence type="ECO:0000313" key="1">
    <source>
        <dbReference type="EMBL" id="MFC3756642.1"/>
    </source>
</evidence>
<reference evidence="2" key="1">
    <citation type="journal article" date="2019" name="Int. J. Syst. Evol. Microbiol.">
        <title>The Global Catalogue of Microorganisms (GCM) 10K type strain sequencing project: providing services to taxonomists for standard genome sequencing and annotation.</title>
        <authorList>
            <consortium name="The Broad Institute Genomics Platform"/>
            <consortium name="The Broad Institute Genome Sequencing Center for Infectious Disease"/>
            <person name="Wu L."/>
            <person name="Ma J."/>
        </authorList>
    </citation>
    <scope>NUCLEOTIDE SEQUENCE [LARGE SCALE GENOMIC DNA]</scope>
    <source>
        <strain evidence="2">CECT 7798</strain>
    </source>
</reference>
<evidence type="ECO:0000313" key="2">
    <source>
        <dbReference type="Proteomes" id="UP001595735"/>
    </source>
</evidence>
<keyword evidence="2" id="KW-1185">Reference proteome</keyword>
<dbReference type="RefSeq" id="WP_290297262.1">
    <property type="nucleotide sequence ID" value="NZ_JAUFQR010000001.1"/>
</dbReference>
<protein>
    <submittedName>
        <fullName evidence="1">Uncharacterized protein</fullName>
    </submittedName>
</protein>
<dbReference type="Proteomes" id="UP001595735">
    <property type="component" value="Unassembled WGS sequence"/>
</dbReference>
<gene>
    <name evidence="1" type="ORF">ACFONJ_11740</name>
</gene>
<name>A0ABV7XVW1_9FLAO</name>
<organism evidence="1 2">
    <name type="scientific">Chryseobacterium tructae</name>
    <dbReference type="NCBI Taxonomy" id="1037380"/>
    <lineage>
        <taxon>Bacteria</taxon>
        <taxon>Pseudomonadati</taxon>
        <taxon>Bacteroidota</taxon>
        <taxon>Flavobacteriia</taxon>
        <taxon>Flavobacteriales</taxon>
        <taxon>Weeksellaceae</taxon>
        <taxon>Chryseobacterium group</taxon>
        <taxon>Chryseobacterium</taxon>
    </lineage>
</organism>